<organism evidence="1 2">
    <name type="scientific">Methylobacterium pseudosasicola</name>
    <dbReference type="NCBI Taxonomy" id="582667"/>
    <lineage>
        <taxon>Bacteria</taxon>
        <taxon>Pseudomonadati</taxon>
        <taxon>Pseudomonadota</taxon>
        <taxon>Alphaproteobacteria</taxon>
        <taxon>Hyphomicrobiales</taxon>
        <taxon>Methylobacteriaceae</taxon>
        <taxon>Methylobacterium</taxon>
    </lineage>
</organism>
<dbReference type="GO" id="GO:0006788">
    <property type="term" value="P:heme oxidation"/>
    <property type="evidence" value="ECO:0007669"/>
    <property type="project" value="InterPro"/>
</dbReference>
<keyword evidence="2" id="KW-1185">Reference proteome</keyword>
<protein>
    <submittedName>
        <fullName evidence="1">Heme oxygenase</fullName>
    </submittedName>
</protein>
<dbReference type="AlphaFoldDB" id="A0A1I4HWV3"/>
<reference evidence="2" key="1">
    <citation type="submission" date="2016-10" db="EMBL/GenBank/DDBJ databases">
        <authorList>
            <person name="Varghese N."/>
            <person name="Submissions S."/>
        </authorList>
    </citation>
    <scope>NUCLEOTIDE SEQUENCE [LARGE SCALE GENOMIC DNA]</scope>
    <source>
        <strain evidence="2">BL36</strain>
    </source>
</reference>
<dbReference type="CDD" id="cd19166">
    <property type="entry name" value="HemeO-bac"/>
    <property type="match status" value="1"/>
</dbReference>
<proteinExistence type="predicted"/>
<dbReference type="Pfam" id="PF01126">
    <property type="entry name" value="Heme_oxygenase"/>
    <property type="match status" value="1"/>
</dbReference>
<dbReference type="InterPro" id="IPR016053">
    <property type="entry name" value="Haem_Oase-like"/>
</dbReference>
<gene>
    <name evidence="1" type="ORF">SAMN05192568_100586</name>
</gene>
<accession>A0A1I4HWV3</accession>
<dbReference type="STRING" id="582667.SAMN05192568_100586"/>
<dbReference type="SUPFAM" id="SSF48613">
    <property type="entry name" value="Heme oxygenase-like"/>
    <property type="match status" value="1"/>
</dbReference>
<dbReference type="Gene3D" id="1.20.910.10">
    <property type="entry name" value="Heme oxygenase-like"/>
    <property type="match status" value="1"/>
</dbReference>
<name>A0A1I4HWV3_9HYPH</name>
<sequence>MGHMDVSASDTVESGSRVKRLRSATAAAHDQLDRRVMAGEPFASLARYALFLQVQYRFHTRVDPLYRDGALGPVLPDLDGRRRLALIAQDLRDVTGRVADEPKERGDAIDPVAGLGWLYVAEGSNLGAAILLKEARKLGLSEGHGARHLAGHPDGRGLHWRQFTAALDRIALPGDGEARAAAGATEAFRYVHRLVGDAFGG</sequence>
<dbReference type="EMBL" id="FOTK01000005">
    <property type="protein sequence ID" value="SFL46213.1"/>
    <property type="molecule type" value="Genomic_DNA"/>
</dbReference>
<dbReference type="GO" id="GO:0004392">
    <property type="term" value="F:heme oxygenase (decyclizing) activity"/>
    <property type="evidence" value="ECO:0007669"/>
    <property type="project" value="InterPro"/>
</dbReference>
<evidence type="ECO:0000313" key="2">
    <source>
        <dbReference type="Proteomes" id="UP000199048"/>
    </source>
</evidence>
<dbReference type="Proteomes" id="UP000199048">
    <property type="component" value="Unassembled WGS sequence"/>
</dbReference>
<evidence type="ECO:0000313" key="1">
    <source>
        <dbReference type="EMBL" id="SFL46213.1"/>
    </source>
</evidence>
<dbReference type="InterPro" id="IPR016084">
    <property type="entry name" value="Haem_Oase-like_multi-hlx"/>
</dbReference>